<organism evidence="2 3">
    <name type="scientific">Knoellia remsis</name>
    <dbReference type="NCBI Taxonomy" id="407159"/>
    <lineage>
        <taxon>Bacteria</taxon>
        <taxon>Bacillati</taxon>
        <taxon>Actinomycetota</taxon>
        <taxon>Actinomycetes</taxon>
        <taxon>Micrococcales</taxon>
        <taxon>Intrasporangiaceae</taxon>
        <taxon>Knoellia</taxon>
    </lineage>
</organism>
<name>A0A2T0UNI6_9MICO</name>
<keyword evidence="3" id="KW-1185">Reference proteome</keyword>
<feature type="chain" id="PRO_5015592933" evidence="1">
    <location>
        <begin position="23"/>
        <end position="353"/>
    </location>
</feature>
<dbReference type="InterPro" id="IPR006311">
    <property type="entry name" value="TAT_signal"/>
</dbReference>
<evidence type="ECO:0000256" key="1">
    <source>
        <dbReference type="SAM" id="SignalP"/>
    </source>
</evidence>
<sequence length="353" mass="36877">MTVAASTLSRRSFLTAVGGAVAAVATARSAGASSPAAGPRATTFRVAVATNEPWGTYHVRALLDDIEARGGELVLVVPDRSGIRPGDSVPVMTIDEVRAWGPDLLVVNGATEWPTTVTRALPDLPIVASALAYMNPVEGVGAAVIRPRLVDVTASSEAEAETFAVHLGWPAQRVRVVGNPQLDDRPTWAPETGTVLVLTSVTYPSSTGSAAPGTELLLASAHALQDAGWTVIVGLHPREDRSLWSDFEIAEEGSLAASARAEVAVGIPGSIFPQVAAVGVPLVAVVDPALTVPDYLLEISTPASTVPEVLAAVNSAESLDRRTLRRYVGSLDRAGRTLVQVWFAATHRARRVA</sequence>
<reference evidence="2 3" key="1">
    <citation type="submission" date="2018-03" db="EMBL/GenBank/DDBJ databases">
        <title>Genomic Encyclopedia of Archaeal and Bacterial Type Strains, Phase II (KMG-II): from individual species to whole genera.</title>
        <authorList>
            <person name="Goeker M."/>
        </authorList>
    </citation>
    <scope>NUCLEOTIDE SEQUENCE [LARGE SCALE GENOMIC DNA]</scope>
    <source>
        <strain evidence="2 3">ATCC BAA-1496</strain>
    </source>
</reference>
<protein>
    <submittedName>
        <fullName evidence="2">Uncharacterized protein</fullName>
    </submittedName>
</protein>
<dbReference type="RefSeq" id="WP_106297269.1">
    <property type="nucleotide sequence ID" value="NZ_PVTI01000009.1"/>
</dbReference>
<dbReference type="AlphaFoldDB" id="A0A2T0UNI6"/>
<comment type="caution">
    <text evidence="2">The sequence shown here is derived from an EMBL/GenBank/DDBJ whole genome shotgun (WGS) entry which is preliminary data.</text>
</comment>
<evidence type="ECO:0000313" key="3">
    <source>
        <dbReference type="Proteomes" id="UP000237822"/>
    </source>
</evidence>
<evidence type="ECO:0000313" key="2">
    <source>
        <dbReference type="EMBL" id="PRY59480.1"/>
    </source>
</evidence>
<dbReference type="Proteomes" id="UP000237822">
    <property type="component" value="Unassembled WGS sequence"/>
</dbReference>
<dbReference type="PROSITE" id="PS51318">
    <property type="entry name" value="TAT"/>
    <property type="match status" value="1"/>
</dbReference>
<feature type="signal peptide" evidence="1">
    <location>
        <begin position="1"/>
        <end position="22"/>
    </location>
</feature>
<accession>A0A2T0UNI6</accession>
<keyword evidence="1" id="KW-0732">Signal</keyword>
<gene>
    <name evidence="2" type="ORF">BCF74_10970</name>
</gene>
<dbReference type="EMBL" id="PVTI01000009">
    <property type="protein sequence ID" value="PRY59480.1"/>
    <property type="molecule type" value="Genomic_DNA"/>
</dbReference>
<dbReference type="OrthoDB" id="5146343at2"/>
<proteinExistence type="predicted"/>
<dbReference type="SUPFAM" id="SSF53756">
    <property type="entry name" value="UDP-Glycosyltransferase/glycogen phosphorylase"/>
    <property type="match status" value="1"/>
</dbReference>